<keyword evidence="2" id="KW-1185">Reference proteome</keyword>
<evidence type="ECO:0000313" key="2">
    <source>
        <dbReference type="Proteomes" id="UP001283361"/>
    </source>
</evidence>
<proteinExistence type="predicted"/>
<reference evidence="1" key="1">
    <citation type="journal article" date="2023" name="G3 (Bethesda)">
        <title>A reference genome for the long-term kleptoplast-retaining sea slug Elysia crispata morphotype clarki.</title>
        <authorList>
            <person name="Eastman K.E."/>
            <person name="Pendleton A.L."/>
            <person name="Shaikh M.A."/>
            <person name="Suttiyut T."/>
            <person name="Ogas R."/>
            <person name="Tomko P."/>
            <person name="Gavelis G."/>
            <person name="Widhalm J.R."/>
            <person name="Wisecaver J.H."/>
        </authorList>
    </citation>
    <scope>NUCLEOTIDE SEQUENCE</scope>
    <source>
        <strain evidence="1">ECLA1</strain>
    </source>
</reference>
<organism evidence="1 2">
    <name type="scientific">Elysia crispata</name>
    <name type="common">lettuce slug</name>
    <dbReference type="NCBI Taxonomy" id="231223"/>
    <lineage>
        <taxon>Eukaryota</taxon>
        <taxon>Metazoa</taxon>
        <taxon>Spiralia</taxon>
        <taxon>Lophotrochozoa</taxon>
        <taxon>Mollusca</taxon>
        <taxon>Gastropoda</taxon>
        <taxon>Heterobranchia</taxon>
        <taxon>Euthyneura</taxon>
        <taxon>Panpulmonata</taxon>
        <taxon>Sacoglossa</taxon>
        <taxon>Placobranchoidea</taxon>
        <taxon>Plakobranchidae</taxon>
        <taxon>Elysia</taxon>
    </lineage>
</organism>
<name>A0AAE0YIX8_9GAST</name>
<dbReference type="EMBL" id="JAWDGP010006093">
    <property type="protein sequence ID" value="KAK3747319.1"/>
    <property type="molecule type" value="Genomic_DNA"/>
</dbReference>
<comment type="caution">
    <text evidence="1">The sequence shown here is derived from an EMBL/GenBank/DDBJ whole genome shotgun (WGS) entry which is preliminary data.</text>
</comment>
<sequence>MTSIRFCMTRPQTCITFPLSRRRQKTALEIVHGQTPCLQENRSGWGGVRSEHSPNRLSLQSLGERRWRSQLGYLPEGWERKLLRRRTCGRGDVVSFVSWLRHLRPFDLKEVGSKATDLLKKKRERVPSLRRILTSPEATLGDFNAWGCLRCRLGGASSHKSSGVLKHPLALFGGVFKSLGHRVFGAVKPSLCEGSEGDKATLVSPSKKGGGCKMLLHSIFEKNRRVTNFNSSLSTRPVATVPRPVIENTSSTAIKNGFSHDPDNQREHNDDFQFRILRFTFGKSPSILDGDGQDFATQNIREEEFSNPSDGGVSEEGRMSNIALYATFMD</sequence>
<dbReference type="AlphaFoldDB" id="A0AAE0YIX8"/>
<evidence type="ECO:0000313" key="1">
    <source>
        <dbReference type="EMBL" id="KAK3747319.1"/>
    </source>
</evidence>
<accession>A0AAE0YIX8</accession>
<dbReference type="Proteomes" id="UP001283361">
    <property type="component" value="Unassembled WGS sequence"/>
</dbReference>
<protein>
    <submittedName>
        <fullName evidence="1">Uncharacterized protein</fullName>
    </submittedName>
</protein>
<gene>
    <name evidence="1" type="ORF">RRG08_006436</name>
</gene>